<proteinExistence type="predicted"/>
<gene>
    <name evidence="2" type="ORF">SU86_003170</name>
</gene>
<dbReference type="EMBL" id="CP011097">
    <property type="protein sequence ID" value="AJZ75538.1"/>
    <property type="molecule type" value="Genomic_DNA"/>
</dbReference>
<dbReference type="KEGG" id="tah:SU86_003170"/>
<organism evidence="2 3">
    <name type="scientific">Candidatus Nitrosotenuis cloacae</name>
    <dbReference type="NCBI Taxonomy" id="1603555"/>
    <lineage>
        <taxon>Archaea</taxon>
        <taxon>Nitrososphaerota</taxon>
        <taxon>Candidatus Nitrosotenuis</taxon>
    </lineage>
</organism>
<evidence type="ECO:0000313" key="3">
    <source>
        <dbReference type="Proteomes" id="UP000266745"/>
    </source>
</evidence>
<evidence type="ECO:0000256" key="1">
    <source>
        <dbReference type="SAM" id="Phobius"/>
    </source>
</evidence>
<dbReference type="GeneID" id="24875390"/>
<protein>
    <submittedName>
        <fullName evidence="2">3-isopropylmalate dehydratase</fullName>
    </submittedName>
</protein>
<dbReference type="RefSeq" id="WP_048188253.1">
    <property type="nucleotide sequence ID" value="NZ_CP011097.1"/>
</dbReference>
<evidence type="ECO:0000313" key="2">
    <source>
        <dbReference type="EMBL" id="AJZ75538.1"/>
    </source>
</evidence>
<reference evidence="2 3" key="1">
    <citation type="journal article" date="2016" name="Sci. Rep.">
        <title>A novel ammonia-oxidizing archaeon from wastewater treatment plant: Its enrichment, physiological and genomic characteristics.</title>
        <authorList>
            <person name="Li Y."/>
            <person name="Ding K."/>
            <person name="Wen X."/>
            <person name="Zhang B."/>
            <person name="Shen B."/>
            <person name="Yang Y."/>
        </authorList>
    </citation>
    <scope>NUCLEOTIDE SEQUENCE [LARGE SCALE GENOMIC DNA]</scope>
    <source>
        <strain evidence="2 3">SAT1</strain>
    </source>
</reference>
<dbReference type="Gene3D" id="3.40.50.10900">
    <property type="entry name" value="PAC-like subunit"/>
    <property type="match status" value="1"/>
</dbReference>
<feature type="transmembrane region" description="Helical" evidence="1">
    <location>
        <begin position="21"/>
        <end position="42"/>
    </location>
</feature>
<keyword evidence="1" id="KW-1133">Transmembrane helix</keyword>
<dbReference type="OrthoDB" id="31247at2157"/>
<name>A0A3G1B472_9ARCH</name>
<keyword evidence="1" id="KW-0472">Membrane</keyword>
<dbReference type="InterPro" id="IPR019151">
    <property type="entry name" value="Proteasome_assmbl_chaperone_2"/>
</dbReference>
<dbReference type="Proteomes" id="UP000266745">
    <property type="component" value="Chromosome"/>
</dbReference>
<dbReference type="SUPFAM" id="SSF159659">
    <property type="entry name" value="Cgl1923-like"/>
    <property type="match status" value="1"/>
</dbReference>
<dbReference type="Pfam" id="PF09754">
    <property type="entry name" value="PAC2"/>
    <property type="match status" value="1"/>
</dbReference>
<dbReference type="AlphaFoldDB" id="A0A3G1B472"/>
<accession>A0A3G1B472</accession>
<dbReference type="InterPro" id="IPR038389">
    <property type="entry name" value="PSMG2_sf"/>
</dbReference>
<dbReference type="PANTHER" id="PTHR35610:SF7">
    <property type="entry name" value="3-ISOPROPYLMALATE DEHYDRATASE"/>
    <property type="match status" value="1"/>
</dbReference>
<keyword evidence="3" id="KW-1185">Reference proteome</keyword>
<keyword evidence="1" id="KW-0812">Transmembrane</keyword>
<sequence>MAKKILDESVHEIKKIPIKSPIIFAGFVGPGLAGPLAIGYIIEKLKMTEIGYLHSKYLPPSTVFIQGRLRHPFRFYSNKKGTICAIICEVTLKMDGLYNVASIILDWAQSKRCKELVILDGVASENHDEKTFCAAEEDLCRIMQDKQISMISQGFITGIPGSILNECIIRKIRAITLLVKASHTSPDPLAAATLIDAISRVYEIPIDTAEIRRQKEKIGNEFQEMSEKYKEHRQADSGMYM</sequence>
<dbReference type="STRING" id="1603555.SU86_003170"/>
<dbReference type="PANTHER" id="PTHR35610">
    <property type="entry name" value="3-ISOPROPYLMALATE DEHYDRATASE-RELATED"/>
    <property type="match status" value="1"/>
</dbReference>